<reference evidence="1 2" key="1">
    <citation type="submission" date="2020-01" db="EMBL/GenBank/DDBJ databases">
        <title>Genetics and antimicrobial susceptibilities of Nocardia species isolated from the soil; a comparison with species isolated from humans.</title>
        <authorList>
            <person name="Carrasco G."/>
            <person name="Monzon S."/>
            <person name="Sansegundo M."/>
            <person name="Garcia E."/>
            <person name="Garrido N."/>
            <person name="Medina M.J."/>
            <person name="Villalon P."/>
            <person name="Ramirez-Arocha A.C."/>
            <person name="Jimenez P."/>
            <person name="Cuesta I."/>
            <person name="Valdezate S."/>
        </authorList>
    </citation>
    <scope>NUCLEOTIDE SEQUENCE [LARGE SCALE GENOMIC DNA]</scope>
    <source>
        <strain evidence="1 2">CNM20110649</strain>
    </source>
</reference>
<dbReference type="RefSeq" id="WP_163824374.1">
    <property type="nucleotide sequence ID" value="NZ_JAAGUX010000002.1"/>
</dbReference>
<name>A0ABX0CCY4_9NOCA</name>
<keyword evidence="2" id="KW-1185">Reference proteome</keyword>
<evidence type="ECO:0008006" key="3">
    <source>
        <dbReference type="Google" id="ProtNLM"/>
    </source>
</evidence>
<dbReference type="EMBL" id="JAAGUX010000002">
    <property type="protein sequence ID" value="NEW54425.1"/>
    <property type="molecule type" value="Genomic_DNA"/>
</dbReference>
<protein>
    <recommendedName>
        <fullName evidence="3">DUF4124 domain-containing protein</fullName>
    </recommendedName>
</protein>
<comment type="caution">
    <text evidence="1">The sequence shown here is derived from an EMBL/GenBank/DDBJ whole genome shotgun (WGS) entry which is preliminary data.</text>
</comment>
<proteinExistence type="predicted"/>
<sequence>MIVSWKDESGVTHWGDDKSKAYKRHLESKPAEVDKPAVVKPDAATPAVEVEAKRK</sequence>
<organism evidence="1 2">
    <name type="scientific">Nocardia cyriacigeorgica</name>
    <dbReference type="NCBI Taxonomy" id="135487"/>
    <lineage>
        <taxon>Bacteria</taxon>
        <taxon>Bacillati</taxon>
        <taxon>Actinomycetota</taxon>
        <taxon>Actinomycetes</taxon>
        <taxon>Mycobacteriales</taxon>
        <taxon>Nocardiaceae</taxon>
        <taxon>Nocardia</taxon>
    </lineage>
</organism>
<accession>A0ABX0CCY4</accession>
<gene>
    <name evidence="1" type="ORF">GV794_01930</name>
</gene>
<evidence type="ECO:0000313" key="1">
    <source>
        <dbReference type="EMBL" id="NEW54425.1"/>
    </source>
</evidence>
<evidence type="ECO:0000313" key="2">
    <source>
        <dbReference type="Proteomes" id="UP000470876"/>
    </source>
</evidence>
<dbReference type="Proteomes" id="UP000470876">
    <property type="component" value="Unassembled WGS sequence"/>
</dbReference>